<evidence type="ECO:0000313" key="2">
    <source>
        <dbReference type="EMBL" id="GMA87895.1"/>
    </source>
</evidence>
<protein>
    <submittedName>
        <fullName evidence="2">Uncharacterized protein</fullName>
    </submittedName>
</protein>
<comment type="caution">
    <text evidence="2">The sequence shown here is derived from an EMBL/GenBank/DDBJ whole genome shotgun (WGS) entry which is preliminary data.</text>
</comment>
<feature type="region of interest" description="Disordered" evidence="1">
    <location>
        <begin position="1"/>
        <end position="60"/>
    </location>
</feature>
<dbReference type="Proteomes" id="UP001157017">
    <property type="component" value="Unassembled WGS sequence"/>
</dbReference>
<keyword evidence="3" id="KW-1185">Reference proteome</keyword>
<evidence type="ECO:0000313" key="3">
    <source>
        <dbReference type="Proteomes" id="UP001157017"/>
    </source>
</evidence>
<accession>A0ABQ6JMA5</accession>
<organism evidence="2 3">
    <name type="scientific">Angustibacter aerolatus</name>
    <dbReference type="NCBI Taxonomy" id="1162965"/>
    <lineage>
        <taxon>Bacteria</taxon>
        <taxon>Bacillati</taxon>
        <taxon>Actinomycetota</taxon>
        <taxon>Actinomycetes</taxon>
        <taxon>Kineosporiales</taxon>
        <taxon>Kineosporiaceae</taxon>
    </lineage>
</organism>
<gene>
    <name evidence="2" type="ORF">GCM10025868_31450</name>
</gene>
<sequence length="105" mass="10804">MCSTDTRKIPSSIACDGSPAISMREKSLVTPGTNPSTPTTRNTTPTRRATVRTGAGSRSVGVCTGSTTAVLLRGGDGETPAPTRCGRAHTLRPCSRSRTPGTMVA</sequence>
<feature type="region of interest" description="Disordered" evidence="1">
    <location>
        <begin position="73"/>
        <end position="105"/>
    </location>
</feature>
<feature type="compositionally biased region" description="Polar residues" evidence="1">
    <location>
        <begin position="96"/>
        <end position="105"/>
    </location>
</feature>
<dbReference type="EMBL" id="BSUZ01000001">
    <property type="protein sequence ID" value="GMA87895.1"/>
    <property type="molecule type" value="Genomic_DNA"/>
</dbReference>
<feature type="compositionally biased region" description="Low complexity" evidence="1">
    <location>
        <begin position="29"/>
        <end position="58"/>
    </location>
</feature>
<evidence type="ECO:0000256" key="1">
    <source>
        <dbReference type="SAM" id="MobiDB-lite"/>
    </source>
</evidence>
<name>A0ABQ6JMA5_9ACTN</name>
<proteinExistence type="predicted"/>
<reference evidence="3" key="1">
    <citation type="journal article" date="2019" name="Int. J. Syst. Evol. Microbiol.">
        <title>The Global Catalogue of Microorganisms (GCM) 10K type strain sequencing project: providing services to taxonomists for standard genome sequencing and annotation.</title>
        <authorList>
            <consortium name="The Broad Institute Genomics Platform"/>
            <consortium name="The Broad Institute Genome Sequencing Center for Infectious Disease"/>
            <person name="Wu L."/>
            <person name="Ma J."/>
        </authorList>
    </citation>
    <scope>NUCLEOTIDE SEQUENCE [LARGE SCALE GENOMIC DNA]</scope>
    <source>
        <strain evidence="3">NBRC 108730</strain>
    </source>
</reference>